<evidence type="ECO:0000256" key="8">
    <source>
        <dbReference type="PIRSR" id="PIRSR618044-2"/>
    </source>
</evidence>
<dbReference type="SUPFAM" id="SSF56601">
    <property type="entry name" value="beta-lactamase/transpeptidase-like"/>
    <property type="match status" value="1"/>
</dbReference>
<dbReference type="EMBL" id="NWBP01000011">
    <property type="protein sequence ID" value="PCC83542.1"/>
    <property type="molecule type" value="Genomic_DNA"/>
</dbReference>
<evidence type="ECO:0000313" key="14">
    <source>
        <dbReference type="EMBL" id="PCC83542.1"/>
    </source>
</evidence>
<keyword evidence="3" id="KW-0378">Hydrolase</keyword>
<gene>
    <name evidence="14" type="ORF">COM45_03825</name>
</gene>
<evidence type="ECO:0000313" key="15">
    <source>
        <dbReference type="Proteomes" id="UP000218690"/>
    </source>
</evidence>
<organism evidence="14 15">
    <name type="scientific">Corynebacterium accolens</name>
    <dbReference type="NCBI Taxonomy" id="38284"/>
    <lineage>
        <taxon>Bacteria</taxon>
        <taxon>Bacillati</taxon>
        <taxon>Actinomycetota</taxon>
        <taxon>Actinomycetes</taxon>
        <taxon>Mycobacteriales</taxon>
        <taxon>Corynebacteriaceae</taxon>
        <taxon>Corynebacterium</taxon>
    </lineage>
</organism>
<dbReference type="PANTHER" id="PTHR21581">
    <property type="entry name" value="D-ALANYL-D-ALANINE CARBOXYPEPTIDASE"/>
    <property type="match status" value="1"/>
</dbReference>
<keyword evidence="6" id="KW-0961">Cell wall biogenesis/degradation</keyword>
<protein>
    <submittedName>
        <fullName evidence="14">D-alanyl-D-alanine carboxypeptidase</fullName>
    </submittedName>
</protein>
<feature type="compositionally biased region" description="Polar residues" evidence="10">
    <location>
        <begin position="56"/>
        <end position="74"/>
    </location>
</feature>
<dbReference type="PANTHER" id="PTHR21581:SF33">
    <property type="entry name" value="D-ALANYL-D-ALANINE CARBOXYPEPTIDASE DACB"/>
    <property type="match status" value="1"/>
</dbReference>
<dbReference type="AlphaFoldDB" id="A0A2A4AM15"/>
<dbReference type="GO" id="GO:0008360">
    <property type="term" value="P:regulation of cell shape"/>
    <property type="evidence" value="ECO:0007669"/>
    <property type="project" value="UniProtKB-KW"/>
</dbReference>
<dbReference type="GO" id="GO:0009002">
    <property type="term" value="F:serine-type D-Ala-D-Ala carboxypeptidase activity"/>
    <property type="evidence" value="ECO:0007669"/>
    <property type="project" value="InterPro"/>
</dbReference>
<evidence type="ECO:0000256" key="7">
    <source>
        <dbReference type="PIRSR" id="PIRSR618044-1"/>
    </source>
</evidence>
<dbReference type="GO" id="GO:0006508">
    <property type="term" value="P:proteolysis"/>
    <property type="evidence" value="ECO:0007669"/>
    <property type="project" value="InterPro"/>
</dbReference>
<evidence type="ECO:0000256" key="10">
    <source>
        <dbReference type="SAM" id="MobiDB-lite"/>
    </source>
</evidence>
<reference evidence="14 15" key="1">
    <citation type="submission" date="2017-09" db="EMBL/GenBank/DDBJ databases">
        <title>Draft Genome Sequence of Corynebacterium accolens AH4003.</title>
        <authorList>
            <person name="Chen Y."/>
            <person name="Oosthuysen W.F."/>
            <person name="Kelley S."/>
            <person name="Horswill A."/>
        </authorList>
    </citation>
    <scope>NUCLEOTIDE SEQUENCE [LARGE SCALE GENOMIC DNA]</scope>
    <source>
        <strain evidence="14 15">AH4003</strain>
    </source>
</reference>
<feature type="domain" description="Peptidase S11 D-alanyl-D-alanine carboxypeptidase A N-terminal" evidence="13">
    <location>
        <begin position="119"/>
        <end position="340"/>
    </location>
</feature>
<feature type="active site" evidence="7">
    <location>
        <position position="205"/>
    </location>
</feature>
<proteinExistence type="inferred from homology"/>
<dbReference type="PRINTS" id="PR00725">
    <property type="entry name" value="DADACBPTASE1"/>
</dbReference>
<evidence type="ECO:0000259" key="13">
    <source>
        <dbReference type="Pfam" id="PF00768"/>
    </source>
</evidence>
<keyword evidence="4" id="KW-0133">Cell shape</keyword>
<dbReference type="GO" id="GO:0071555">
    <property type="term" value="P:cell wall organization"/>
    <property type="evidence" value="ECO:0007669"/>
    <property type="project" value="UniProtKB-KW"/>
</dbReference>
<dbReference type="Proteomes" id="UP000218690">
    <property type="component" value="Unassembled WGS sequence"/>
</dbReference>
<evidence type="ECO:0000256" key="9">
    <source>
        <dbReference type="RuleBase" id="RU004016"/>
    </source>
</evidence>
<dbReference type="InterPro" id="IPR012338">
    <property type="entry name" value="Beta-lactam/transpept-like"/>
</dbReference>
<evidence type="ECO:0000256" key="1">
    <source>
        <dbReference type="ARBA" id="ARBA00007164"/>
    </source>
</evidence>
<evidence type="ECO:0000256" key="3">
    <source>
        <dbReference type="ARBA" id="ARBA00022801"/>
    </source>
</evidence>
<comment type="similarity">
    <text evidence="1 9">Belongs to the peptidase S11 family.</text>
</comment>
<keyword evidence="11" id="KW-0812">Transmembrane</keyword>
<dbReference type="Gene3D" id="3.40.710.10">
    <property type="entry name" value="DD-peptidase/beta-lactamase superfamily"/>
    <property type="match status" value="1"/>
</dbReference>
<accession>A0A2A4AM15</accession>
<dbReference type="GO" id="GO:0009252">
    <property type="term" value="P:peptidoglycan biosynthetic process"/>
    <property type="evidence" value="ECO:0007669"/>
    <property type="project" value="UniProtKB-KW"/>
</dbReference>
<keyword evidence="11" id="KW-1133">Transmembrane helix</keyword>
<evidence type="ECO:0000256" key="12">
    <source>
        <dbReference type="SAM" id="SignalP"/>
    </source>
</evidence>
<feature type="region of interest" description="Disordered" evidence="10">
    <location>
        <begin position="25"/>
        <end position="106"/>
    </location>
</feature>
<dbReference type="InterPro" id="IPR018044">
    <property type="entry name" value="Peptidase_S11"/>
</dbReference>
<keyword evidence="2 12" id="KW-0732">Signal</keyword>
<feature type="chain" id="PRO_5012562422" evidence="12">
    <location>
        <begin position="24"/>
        <end position="428"/>
    </location>
</feature>
<evidence type="ECO:0000256" key="4">
    <source>
        <dbReference type="ARBA" id="ARBA00022960"/>
    </source>
</evidence>
<feature type="transmembrane region" description="Helical" evidence="11">
    <location>
        <begin position="404"/>
        <end position="426"/>
    </location>
</feature>
<feature type="region of interest" description="Disordered" evidence="10">
    <location>
        <begin position="369"/>
        <end position="395"/>
    </location>
</feature>
<dbReference type="InterPro" id="IPR001967">
    <property type="entry name" value="Peptidase_S11_N"/>
</dbReference>
<feature type="binding site" evidence="8">
    <location>
        <position position="311"/>
    </location>
    <ligand>
        <name>substrate</name>
    </ligand>
</feature>
<evidence type="ECO:0000256" key="2">
    <source>
        <dbReference type="ARBA" id="ARBA00022729"/>
    </source>
</evidence>
<keyword evidence="14" id="KW-0645">Protease</keyword>
<evidence type="ECO:0000256" key="6">
    <source>
        <dbReference type="ARBA" id="ARBA00023316"/>
    </source>
</evidence>
<comment type="caution">
    <text evidence="14">The sequence shown here is derived from an EMBL/GenBank/DDBJ whole genome shotgun (WGS) entry which is preliminary data.</text>
</comment>
<feature type="signal peptide" evidence="12">
    <location>
        <begin position="1"/>
        <end position="23"/>
    </location>
</feature>
<keyword evidence="14" id="KW-0121">Carboxypeptidase</keyword>
<dbReference type="Pfam" id="PF00768">
    <property type="entry name" value="Peptidase_S11"/>
    <property type="match status" value="1"/>
</dbReference>
<keyword evidence="5" id="KW-0573">Peptidoglycan synthesis</keyword>
<name>A0A2A4AM15_9CORY</name>
<sequence length="428" mass="45109">MKNVIATFLASACLVASAPLASAQDFAPAESEPDSNAEPNVEGAETNADAAEMSTDAESSAIRTEAPNTDNCPHSLSPGEPVSTSERLAPGQPTPTPLPPVESTQRCGVTAAPRFDLNKDVVASAWMVSDLDTGEIIAMKDPHGRYRPASIIKALLALVVIEEVPLDKKVKATMEDASVEGSAVGIGPDGEYTVEQLLEGLLMASGNDAAHALAGQVGGDEKALRKVNALAKKLGTRSTHAASYSGLDSAGMSTSAEDISIIYRAAFQNKTFARIVDTEHVEFPGWGELPGYELWNDNGLYLNDPHGIGGKTGYTEDAHHTFVGALDRDGRRLQAVILDTTVEHGFRAWQQAQMLLDAAYKVPAGSGVGKLGDAPQKETPRPAPQTTQQAPETKKSALEKIEGWAGWAIAAAVALLVIVIAAFSLLRH</sequence>
<evidence type="ECO:0000256" key="11">
    <source>
        <dbReference type="SAM" id="Phobius"/>
    </source>
</evidence>
<feature type="active site" description="Proton acceptor" evidence="7">
    <location>
        <position position="153"/>
    </location>
</feature>
<keyword evidence="11" id="KW-0472">Membrane</keyword>
<feature type="active site" description="Acyl-ester intermediate" evidence="7">
    <location>
        <position position="150"/>
    </location>
</feature>
<evidence type="ECO:0000256" key="5">
    <source>
        <dbReference type="ARBA" id="ARBA00022984"/>
    </source>
</evidence>